<evidence type="ECO:0000313" key="16">
    <source>
        <dbReference type="EnsemblPlants" id="QL04p063674:mrna"/>
    </source>
</evidence>
<feature type="domain" description="CCHC-type" evidence="13">
    <location>
        <begin position="254"/>
        <end position="269"/>
    </location>
</feature>
<feature type="repeat" description="RCC1" evidence="10">
    <location>
        <begin position="1541"/>
        <end position="1592"/>
    </location>
</feature>
<dbReference type="PROSITE" id="PS50013">
    <property type="entry name" value="CHROMO_2"/>
    <property type="match status" value="1"/>
</dbReference>
<keyword evidence="4" id="KW-0540">Nuclease</keyword>
<dbReference type="GO" id="GO:0008270">
    <property type="term" value="F:zinc ion binding"/>
    <property type="evidence" value="ECO:0007669"/>
    <property type="project" value="UniProtKB-KW"/>
</dbReference>
<evidence type="ECO:0000256" key="5">
    <source>
        <dbReference type="ARBA" id="ARBA00022737"/>
    </source>
</evidence>
<dbReference type="InterPro" id="IPR036875">
    <property type="entry name" value="Znf_CCHC_sf"/>
</dbReference>
<evidence type="ECO:0000256" key="10">
    <source>
        <dbReference type="PROSITE-ProRule" id="PRU00235"/>
    </source>
</evidence>
<dbReference type="InterPro" id="IPR056924">
    <property type="entry name" value="SH3_Tf2-1"/>
</dbReference>
<dbReference type="Pfam" id="PF25390">
    <property type="entry name" value="WD40_RLD"/>
    <property type="match status" value="1"/>
</dbReference>
<dbReference type="EMBL" id="LRBV02000004">
    <property type="status" value="NOT_ANNOTATED_CDS"/>
    <property type="molecule type" value="Genomic_DNA"/>
</dbReference>
<dbReference type="InterPro" id="IPR021109">
    <property type="entry name" value="Peptidase_aspartic_dom_sf"/>
</dbReference>
<evidence type="ECO:0000256" key="8">
    <source>
        <dbReference type="ARBA" id="ARBA00022918"/>
    </source>
</evidence>
<dbReference type="Pfam" id="PF03732">
    <property type="entry name" value="Retrotrans_gag"/>
    <property type="match status" value="1"/>
</dbReference>
<dbReference type="SUPFAM" id="SSF57756">
    <property type="entry name" value="Retrovirus zinc finger-like domains"/>
    <property type="match status" value="1"/>
</dbReference>
<dbReference type="InterPro" id="IPR000953">
    <property type="entry name" value="Chromo/chromo_shadow_dom"/>
</dbReference>
<dbReference type="InterPro" id="IPR016197">
    <property type="entry name" value="Chromo-like_dom_sf"/>
</dbReference>
<dbReference type="EC" id="2.7.7.49" evidence="1"/>
<keyword evidence="3" id="KW-0548">Nucleotidyltransferase</keyword>
<dbReference type="Gramene" id="QL04p063674:mrna">
    <property type="protein sequence ID" value="QL04p063674:mrna"/>
    <property type="gene ID" value="QL04p063674"/>
</dbReference>
<evidence type="ECO:0000313" key="17">
    <source>
        <dbReference type="Proteomes" id="UP000594261"/>
    </source>
</evidence>
<dbReference type="PROSITE" id="PS00626">
    <property type="entry name" value="RCC1_2"/>
    <property type="match status" value="1"/>
</dbReference>
<dbReference type="PRINTS" id="PR00633">
    <property type="entry name" value="RCCNDNSATION"/>
</dbReference>
<keyword evidence="17" id="KW-1185">Reference proteome</keyword>
<dbReference type="SUPFAM" id="SSF54160">
    <property type="entry name" value="Chromo domain-like"/>
    <property type="match status" value="1"/>
</dbReference>
<dbReference type="Gene3D" id="3.30.70.270">
    <property type="match status" value="2"/>
</dbReference>
<evidence type="ECO:0000256" key="4">
    <source>
        <dbReference type="ARBA" id="ARBA00022722"/>
    </source>
</evidence>
<dbReference type="InterPro" id="IPR001878">
    <property type="entry name" value="Znf_CCHC"/>
</dbReference>
<dbReference type="CDD" id="cd09274">
    <property type="entry name" value="RNase_HI_RT_Ty3"/>
    <property type="match status" value="1"/>
</dbReference>
<dbReference type="CDD" id="cd00024">
    <property type="entry name" value="CD_CSD"/>
    <property type="match status" value="1"/>
</dbReference>
<dbReference type="InterPro" id="IPR041373">
    <property type="entry name" value="RT_RNaseH"/>
</dbReference>
<sequence length="1654" mass="188801">MDRVDQIEASQRETVNHEGDNLLRQNHHGYFHRVPNFEHDHYNHNDPRDYDDRMFKEKIEAPTFAGCLDPWVFTDWLRQMDKFFDYYHWAENKKVRYARMKFVGRADLFWEDLEDSIRRRHEPPIIDWLEMKGALSRNYLPSTYRSSLLEEWDRLRQGTAPVAEYIEKFKEFKRRIRIVEKEVVTLNRFKKASKSIFWRRSEPRSVPANPQPFGSKPRLALPPKVNPNSTPLEKEDKGKGVVNEPSRLGSRFQCFKCNGVGHIAATCPSRTLVIQEGDEKVEDVEELVVNVVRCALAEQRDANDWLRSAIFQTYTTCGDKICKVIIDSGSCINAVSSNVVSRLGLKLTPHPNPYKVSWVDTSSIAIKERCVVPLQFLTYKVEIWCDVIPMDVGHIILGRPWLYDLDVTLHGRSNSCSFMFEGKKIVLTPLKPKPIDMSKKTEAPKAKGLNIISPRAFERVAIQESIVFVLVARELRGETSEEQPEEVRLVLQEFKDVFPEELPDHLPPMRDIQHAIDFVLEAALPNLPHYRMSPVEHAELQRQVEELLRKGFVRESMSPCAVPALLTSKKDGTWRMCVDSRAINKITVKYRFPIPRLDDMLDMMAGAMIFSKIDLKSGYHQIRVRSGDEWKTAFKTKDGLYEWMVMPFGLSNAPSTFMRVMTQMLKPFMGKFLVVYFDDILIYSKSREQHLDHLTQVCTTLRKESLYGNLKKCSFFTNRVVFLGFIVSFEGVSVDPQKIQAIVEWLEPKNIHEIRNFHGLASFYRRFIKGFSTLMSPITDCMKQGEFVWTKAAAKAFNEVKQKMTEAPVMRLPDFTKPFEVECDASGIGIGGVFSQERHPIAYFSEKLNDAKQKYSTYDKEFYAIIRALWHWRHYLLSREFVIYSDHEALRYLHSQKKLNFRHGSWVEFLQRYHFVVKHRAGIENKDDYESCPDFGDLYTSLRNAPRPILDDYTLQDGYLFKANKLCIPRSSVRDFLVWEIHAGGLVGHFGRNKTIEKVERQFYWLSLKRGVAKIVGQCRTCQLAKHHKQNTGLYTPLPVPDRLWQDVSMDFVLGLPCTFRKHDSILVVVDRFSKMSHFLPCSKTSDASKIAKLYFDEIVKLYGLPKTIVSDRDVRFMSYFWKTLWHLVGTKLKFSTTFHPQTDGQTEVINRSLGNLLRCLVGEANRNWDSILPVAQLAYNSSVNRSIGASLFEVVHGYTPRKPLDLLPMSPHVRISESAEAFARHIHDLHNEIHKKIQASNSQYKIHADTHRRHAEFQVGDYVMIRIRPERFPSGTVKKLQARSAGPFKVLKRMGPNAYVIDLPYDYGISSSFNIEDLVTYKSPTTILDTPFDESLPNPIDALISTPLPLNLPYAHKESIDAILDEQIVSTRDGGVHRFLVRWRGRPDSDCTWITRDELLRLDPDLLEYYQSSSDFHSTGSSSSHPGGVGELYTWGRDEGDGRLGLGPNRGPNEGGGLSIPSKVKELPIPVTAVFCGGFFTMALTEQGQLWNWGANSNYELGRGDKVGGWKPKPIPSLEDVCVIQVASGGYHSLALTDDGKVLSWGYGRHGQLGHSSILNQKIPVVIEALSDEHVVYIACGGSSSAAVTDKGKLYMWGNAKDSQLGVPGLPEVQPSPVEVKFLTEDDGLGPPNVLSVAVGASHAMCLVMRSAS</sequence>
<feature type="domain" description="Reverse transcriptase" evidence="14">
    <location>
        <begin position="546"/>
        <end position="727"/>
    </location>
</feature>
<dbReference type="PROSITE" id="PS50878">
    <property type="entry name" value="RT_POL"/>
    <property type="match status" value="1"/>
</dbReference>
<keyword evidence="8" id="KW-0695">RNA-directed DNA polymerase</keyword>
<dbReference type="Pfam" id="PF17917">
    <property type="entry name" value="RT_RNaseH"/>
    <property type="match status" value="1"/>
</dbReference>
<dbReference type="InParanoid" id="A0A7N2LIX6"/>
<dbReference type="Pfam" id="PF24626">
    <property type="entry name" value="SH3_Tf2-1"/>
    <property type="match status" value="1"/>
</dbReference>
<evidence type="ECO:0000256" key="2">
    <source>
        <dbReference type="ARBA" id="ARBA00022679"/>
    </source>
</evidence>
<dbReference type="SMART" id="SM00298">
    <property type="entry name" value="CHROMO"/>
    <property type="match status" value="1"/>
</dbReference>
<dbReference type="SMART" id="SM00343">
    <property type="entry name" value="ZnF_C2HC"/>
    <property type="match status" value="1"/>
</dbReference>
<dbReference type="InterPro" id="IPR012337">
    <property type="entry name" value="RNaseH-like_sf"/>
</dbReference>
<dbReference type="EnsemblPlants" id="QL04p063674:mrna">
    <property type="protein sequence ID" value="QL04p063674:mrna"/>
    <property type="gene ID" value="QL04p063674"/>
</dbReference>
<dbReference type="SUPFAM" id="SSF56672">
    <property type="entry name" value="DNA/RNA polymerases"/>
    <property type="match status" value="1"/>
</dbReference>
<dbReference type="InterPro" id="IPR036397">
    <property type="entry name" value="RNaseH_sf"/>
</dbReference>
<dbReference type="Gene3D" id="2.40.70.10">
    <property type="entry name" value="Acid Proteases"/>
    <property type="match status" value="1"/>
</dbReference>
<dbReference type="PANTHER" id="PTHR35046">
    <property type="entry name" value="ZINC KNUCKLE (CCHC-TYPE) FAMILY PROTEIN"/>
    <property type="match status" value="1"/>
</dbReference>
<dbReference type="InterPro" id="IPR058923">
    <property type="entry name" value="RCC1-like_dom"/>
</dbReference>
<dbReference type="Gene3D" id="1.10.340.70">
    <property type="match status" value="1"/>
</dbReference>
<keyword evidence="6" id="KW-0255">Endonuclease</keyword>
<dbReference type="InterPro" id="IPR043128">
    <property type="entry name" value="Rev_trsase/Diguanyl_cyclase"/>
</dbReference>
<keyword evidence="7" id="KW-0378">Hydrolase</keyword>
<dbReference type="GO" id="GO:0015074">
    <property type="term" value="P:DNA integration"/>
    <property type="evidence" value="ECO:0007669"/>
    <property type="project" value="InterPro"/>
</dbReference>
<dbReference type="GO" id="GO:0003964">
    <property type="term" value="F:RNA-directed DNA polymerase activity"/>
    <property type="evidence" value="ECO:0007669"/>
    <property type="project" value="UniProtKB-KW"/>
</dbReference>
<dbReference type="CDD" id="cd00303">
    <property type="entry name" value="retropepsin_like"/>
    <property type="match status" value="1"/>
</dbReference>
<dbReference type="FunFam" id="3.30.70.270:FF:000026">
    <property type="entry name" value="Transposon Ty3-G Gag-Pol polyprotein"/>
    <property type="match status" value="1"/>
</dbReference>
<dbReference type="CDD" id="cd01647">
    <property type="entry name" value="RT_LTR"/>
    <property type="match status" value="1"/>
</dbReference>
<feature type="region of interest" description="Disordered" evidence="11">
    <location>
        <begin position="1416"/>
        <end position="1435"/>
    </location>
</feature>
<evidence type="ECO:0000259" key="14">
    <source>
        <dbReference type="PROSITE" id="PS50878"/>
    </source>
</evidence>
<feature type="region of interest" description="Disordered" evidence="11">
    <location>
        <begin position="201"/>
        <end position="244"/>
    </location>
</feature>
<dbReference type="PROSITE" id="PS50012">
    <property type="entry name" value="RCC1_3"/>
    <property type="match status" value="4"/>
</dbReference>
<dbReference type="InterPro" id="IPR000408">
    <property type="entry name" value="Reg_chr_condens"/>
</dbReference>
<dbReference type="SUPFAM" id="SSF50630">
    <property type="entry name" value="Acid proteases"/>
    <property type="match status" value="1"/>
</dbReference>
<evidence type="ECO:0000259" key="12">
    <source>
        <dbReference type="PROSITE" id="PS50013"/>
    </source>
</evidence>
<keyword evidence="2" id="KW-0808">Transferase</keyword>
<dbReference type="InterPro" id="IPR001584">
    <property type="entry name" value="Integrase_cat-core"/>
</dbReference>
<dbReference type="InterPro" id="IPR023780">
    <property type="entry name" value="Chromo_domain"/>
</dbReference>
<feature type="repeat" description="RCC1" evidence="10">
    <location>
        <begin position="1431"/>
        <end position="1488"/>
    </location>
</feature>
<dbReference type="Gene3D" id="3.10.10.10">
    <property type="entry name" value="HIV Type 1 Reverse Transcriptase, subunit A, domain 1"/>
    <property type="match status" value="1"/>
</dbReference>
<dbReference type="GO" id="GO:0003676">
    <property type="term" value="F:nucleic acid binding"/>
    <property type="evidence" value="ECO:0007669"/>
    <property type="project" value="InterPro"/>
</dbReference>
<dbReference type="SUPFAM" id="SSF50985">
    <property type="entry name" value="RCC1/BLIP-II"/>
    <property type="match status" value="1"/>
</dbReference>
<reference evidence="16" key="2">
    <citation type="submission" date="2021-01" db="UniProtKB">
        <authorList>
            <consortium name="EnsemblPlants"/>
        </authorList>
    </citation>
    <scope>IDENTIFICATION</scope>
</reference>
<dbReference type="InterPro" id="IPR041588">
    <property type="entry name" value="Integrase_H2C2"/>
</dbReference>
<dbReference type="InterPro" id="IPR000477">
    <property type="entry name" value="RT_dom"/>
</dbReference>
<dbReference type="GO" id="GO:0016787">
    <property type="term" value="F:hydrolase activity"/>
    <property type="evidence" value="ECO:0007669"/>
    <property type="project" value="UniProtKB-KW"/>
</dbReference>
<accession>A0A7N2LIX6</accession>
<organism evidence="16 17">
    <name type="scientific">Quercus lobata</name>
    <name type="common">Valley oak</name>
    <dbReference type="NCBI Taxonomy" id="97700"/>
    <lineage>
        <taxon>Eukaryota</taxon>
        <taxon>Viridiplantae</taxon>
        <taxon>Streptophyta</taxon>
        <taxon>Embryophyta</taxon>
        <taxon>Tracheophyta</taxon>
        <taxon>Spermatophyta</taxon>
        <taxon>Magnoliopsida</taxon>
        <taxon>eudicotyledons</taxon>
        <taxon>Gunneridae</taxon>
        <taxon>Pentapetalae</taxon>
        <taxon>rosids</taxon>
        <taxon>fabids</taxon>
        <taxon>Fagales</taxon>
        <taxon>Fagaceae</taxon>
        <taxon>Quercus</taxon>
    </lineage>
</organism>
<evidence type="ECO:0000256" key="6">
    <source>
        <dbReference type="ARBA" id="ARBA00022759"/>
    </source>
</evidence>
<dbReference type="InterPro" id="IPR043502">
    <property type="entry name" value="DNA/RNA_pol_sf"/>
</dbReference>
<dbReference type="Pfam" id="PF00078">
    <property type="entry name" value="RVT_1"/>
    <property type="match status" value="1"/>
</dbReference>
<keyword evidence="9" id="KW-0863">Zinc-finger</keyword>
<dbReference type="PANTHER" id="PTHR35046:SF9">
    <property type="entry name" value="RNA-DIRECTED DNA POLYMERASE"/>
    <property type="match status" value="1"/>
</dbReference>
<dbReference type="Gene3D" id="2.40.50.40">
    <property type="match status" value="1"/>
</dbReference>
<feature type="domain" description="Chromo" evidence="12">
    <location>
        <begin position="1359"/>
        <end position="1423"/>
    </location>
</feature>
<evidence type="ECO:0000259" key="13">
    <source>
        <dbReference type="PROSITE" id="PS50158"/>
    </source>
</evidence>
<protein>
    <recommendedName>
        <fullName evidence="1">RNA-directed DNA polymerase</fullName>
        <ecNumber evidence="1">2.7.7.49</ecNumber>
    </recommendedName>
</protein>
<dbReference type="SUPFAM" id="SSF53098">
    <property type="entry name" value="Ribonuclease H-like"/>
    <property type="match status" value="1"/>
</dbReference>
<evidence type="ECO:0000256" key="11">
    <source>
        <dbReference type="SAM" id="MobiDB-lite"/>
    </source>
</evidence>
<dbReference type="FunFam" id="3.10.20.370:FF:000001">
    <property type="entry name" value="Retrovirus-related Pol polyprotein from transposon 17.6-like protein"/>
    <property type="match status" value="1"/>
</dbReference>
<dbReference type="GO" id="GO:0004519">
    <property type="term" value="F:endonuclease activity"/>
    <property type="evidence" value="ECO:0007669"/>
    <property type="project" value="UniProtKB-KW"/>
</dbReference>
<feature type="repeat" description="RCC1" evidence="10">
    <location>
        <begin position="1593"/>
        <end position="1651"/>
    </location>
</feature>
<feature type="repeat" description="RCC1" evidence="10">
    <location>
        <begin position="1489"/>
        <end position="1540"/>
    </location>
</feature>
<dbReference type="PROSITE" id="PS50994">
    <property type="entry name" value="INTEGRASE"/>
    <property type="match status" value="1"/>
</dbReference>
<evidence type="ECO:0000256" key="1">
    <source>
        <dbReference type="ARBA" id="ARBA00012493"/>
    </source>
</evidence>
<keyword evidence="9" id="KW-0479">Metal-binding</keyword>
<name>A0A7N2LIX6_QUELO</name>
<dbReference type="PROSITE" id="PS50158">
    <property type="entry name" value="ZF_CCHC"/>
    <property type="match status" value="1"/>
</dbReference>
<feature type="compositionally biased region" description="Low complexity" evidence="11">
    <location>
        <begin position="1416"/>
        <end position="1425"/>
    </location>
</feature>
<evidence type="ECO:0000259" key="15">
    <source>
        <dbReference type="PROSITE" id="PS50994"/>
    </source>
</evidence>
<keyword evidence="5" id="KW-0677">Repeat</keyword>
<dbReference type="Pfam" id="PF00385">
    <property type="entry name" value="Chromo"/>
    <property type="match status" value="1"/>
</dbReference>
<dbReference type="InterPro" id="IPR005162">
    <property type="entry name" value="Retrotrans_gag_dom"/>
</dbReference>
<dbReference type="InterPro" id="IPR009091">
    <property type="entry name" value="RCC1/BLIP-II"/>
</dbReference>
<dbReference type="Pfam" id="PF17921">
    <property type="entry name" value="Integrase_H2C2"/>
    <property type="match status" value="1"/>
</dbReference>
<evidence type="ECO:0000256" key="3">
    <source>
        <dbReference type="ARBA" id="ARBA00022695"/>
    </source>
</evidence>
<evidence type="ECO:0000256" key="9">
    <source>
        <dbReference type="PROSITE-ProRule" id="PRU00047"/>
    </source>
</evidence>
<feature type="domain" description="Integrase catalytic" evidence="15">
    <location>
        <begin position="1035"/>
        <end position="1212"/>
    </location>
</feature>
<proteinExistence type="predicted"/>
<dbReference type="Gene3D" id="2.130.10.30">
    <property type="entry name" value="Regulator of chromosome condensation 1/beta-lactamase-inhibitor protein II"/>
    <property type="match status" value="1"/>
</dbReference>
<evidence type="ECO:0000256" key="7">
    <source>
        <dbReference type="ARBA" id="ARBA00022801"/>
    </source>
</evidence>
<dbReference type="Gene3D" id="3.30.420.10">
    <property type="entry name" value="Ribonuclease H-like superfamily/Ribonuclease H"/>
    <property type="match status" value="1"/>
</dbReference>
<dbReference type="Proteomes" id="UP000594261">
    <property type="component" value="Chromosome 4"/>
</dbReference>
<reference evidence="16 17" key="1">
    <citation type="journal article" date="2016" name="G3 (Bethesda)">
        <title>First Draft Assembly and Annotation of the Genome of a California Endemic Oak Quercus lobata Nee (Fagaceae).</title>
        <authorList>
            <person name="Sork V.L."/>
            <person name="Fitz-Gibbon S.T."/>
            <person name="Puiu D."/>
            <person name="Crepeau M."/>
            <person name="Gugger P.F."/>
            <person name="Sherman R."/>
            <person name="Stevens K."/>
            <person name="Langley C.H."/>
            <person name="Pellegrini M."/>
            <person name="Salzberg S.L."/>
        </authorList>
    </citation>
    <scope>NUCLEOTIDE SEQUENCE [LARGE SCALE GENOMIC DNA]</scope>
    <source>
        <strain evidence="16 17">cv. SW786</strain>
    </source>
</reference>
<keyword evidence="9" id="KW-0862">Zinc</keyword>